<dbReference type="PhylomeDB" id="Q5GR16"/>
<dbReference type="FunFam" id="2.60.40.10:FF:003060">
    <property type="entry name" value="Interleukin 12 receptor subunit beta 2"/>
    <property type="match status" value="1"/>
</dbReference>
<feature type="chain" id="PRO_5004256863" evidence="12">
    <location>
        <begin position="28"/>
        <end position="869"/>
    </location>
</feature>
<evidence type="ECO:0000256" key="11">
    <source>
        <dbReference type="SAM" id="MobiDB-lite"/>
    </source>
</evidence>
<dbReference type="KEGG" id="gga:424705"/>
<keyword evidence="10" id="KW-0325">Glycoprotein</keyword>
<feature type="non-terminal residue" evidence="14">
    <location>
        <position position="1"/>
    </location>
</feature>
<dbReference type="InterPro" id="IPR052672">
    <property type="entry name" value="Type1_Cytokine_Rcpt_Type2"/>
</dbReference>
<feature type="domain" description="Fibronectin type-III" evidence="13">
    <location>
        <begin position="514"/>
        <end position="612"/>
    </location>
</feature>
<protein>
    <submittedName>
        <fullName evidence="14">Interleukin 12 receptor beta 2</fullName>
    </submittedName>
</protein>
<dbReference type="GO" id="GO:0004896">
    <property type="term" value="F:cytokine receptor activity"/>
    <property type="evidence" value="ECO:0007669"/>
    <property type="project" value="InterPro"/>
</dbReference>
<feature type="signal peptide" evidence="12">
    <location>
        <begin position="1"/>
        <end position="27"/>
    </location>
</feature>
<dbReference type="SMART" id="SM00060">
    <property type="entry name" value="FN3"/>
    <property type="match status" value="5"/>
</dbReference>
<evidence type="ECO:0000259" key="13">
    <source>
        <dbReference type="PROSITE" id="PS50853"/>
    </source>
</evidence>
<evidence type="ECO:0000256" key="7">
    <source>
        <dbReference type="ARBA" id="ARBA00023136"/>
    </source>
</evidence>
<evidence type="ECO:0000313" key="14">
    <source>
        <dbReference type="EMBL" id="CAF21997.2"/>
    </source>
</evidence>
<keyword evidence="5" id="KW-0677">Repeat</keyword>
<keyword evidence="7" id="KW-0472">Membrane</keyword>
<keyword evidence="4 12" id="KW-0732">Signal</keyword>
<keyword evidence="6" id="KW-1133">Transmembrane helix</keyword>
<feature type="region of interest" description="Disordered" evidence="11">
    <location>
        <begin position="732"/>
        <end position="751"/>
    </location>
</feature>
<evidence type="ECO:0000256" key="8">
    <source>
        <dbReference type="ARBA" id="ARBA00023157"/>
    </source>
</evidence>
<keyword evidence="3" id="KW-0812">Transmembrane</keyword>
<evidence type="ECO:0000256" key="4">
    <source>
        <dbReference type="ARBA" id="ARBA00022729"/>
    </source>
</evidence>
<dbReference type="AlphaFoldDB" id="Q5GR16"/>
<gene>
    <name evidence="14" type="primary">IL12RB2</name>
</gene>
<dbReference type="InterPro" id="IPR036116">
    <property type="entry name" value="FN3_sf"/>
</dbReference>
<evidence type="ECO:0000256" key="2">
    <source>
        <dbReference type="ARBA" id="ARBA00008921"/>
    </source>
</evidence>
<accession>Q5GR16</accession>
<reference evidence="14" key="1">
    <citation type="submission" date="2004-01" db="EMBL/GenBank/DDBJ databases">
        <title>Cloning and Characterisation of Chicken Interleukin-12 Receptor Beta 2.</title>
        <authorList>
            <person name="Balu S."/>
            <person name="Kaiser P."/>
        </authorList>
    </citation>
    <scope>NUCLEOTIDE SEQUENCE</scope>
</reference>
<organism evidence="14">
    <name type="scientific">Gallus gallus</name>
    <name type="common">Chicken</name>
    <dbReference type="NCBI Taxonomy" id="9031"/>
    <lineage>
        <taxon>Eukaryota</taxon>
        <taxon>Metazoa</taxon>
        <taxon>Chordata</taxon>
        <taxon>Craniata</taxon>
        <taxon>Vertebrata</taxon>
        <taxon>Euteleostomi</taxon>
        <taxon>Archelosauria</taxon>
        <taxon>Archosauria</taxon>
        <taxon>Dinosauria</taxon>
        <taxon>Saurischia</taxon>
        <taxon>Theropoda</taxon>
        <taxon>Coelurosauria</taxon>
        <taxon>Aves</taxon>
        <taxon>Neognathae</taxon>
        <taxon>Galloanserae</taxon>
        <taxon>Galliformes</taxon>
        <taxon>Phasianidae</taxon>
        <taxon>Phasianinae</taxon>
        <taxon>Gallus</taxon>
    </lineage>
</organism>
<dbReference type="VEuPathDB" id="HostDB:geneid_424705"/>
<evidence type="ECO:0000256" key="12">
    <source>
        <dbReference type="SAM" id="SignalP"/>
    </source>
</evidence>
<dbReference type="InterPro" id="IPR003529">
    <property type="entry name" value="Hematopoietin_rcpt_Gp130_CS"/>
</dbReference>
<dbReference type="FunFam" id="2.60.40.10:FF:001289">
    <property type="entry name" value="Oncostatin-M-specific receptor subunit beta"/>
    <property type="match status" value="1"/>
</dbReference>
<comment type="subcellular location">
    <subcellularLocation>
        <location evidence="1">Membrane</location>
        <topology evidence="1">Single-pass type I membrane protein</topology>
    </subcellularLocation>
</comment>
<name>Q5GR16_CHICK</name>
<dbReference type="InterPro" id="IPR013783">
    <property type="entry name" value="Ig-like_fold"/>
</dbReference>
<dbReference type="Gene3D" id="2.60.40.10">
    <property type="entry name" value="Immunoglobulins"/>
    <property type="match status" value="5"/>
</dbReference>
<sequence length="869" mass="98090">MKRLENCCYGVSFLLRVLLNFSCRTAARKICEKGNMTANTAAHVQPGTNITLSCQLKRLKYREQCKTALFFNGSELISNYGTSVSNTFPVNTYGKHMFTCKIDCEYKKKLICGIDIESGDPPDQPRNVSCIQYGTDGNLTCTWDKGRFTHMNTTYVIQLSDGTDTLCFSEESQSNKFGSLVLSTKLNFESTYRLVVVASNKLGSAFSQPLKFMLIDIVKPHPPNFLVEFENSATNCTLFWHSEVQVQHCRVRYRPLSSSTWNMAESLNTEKCSLHGLEPHTEYEFQVSCKIHPERGLWSNWSAFQSQTPEAVPTGLLDVWYKKQDIDSQTQNISLFWKALQKSEARGKILHYTVTFEALSHGESKAIETNVTTQTNYTRVTPKMDYKITVTADNSRGSSPPASILTNVGIQDLPSPRNVSAMAMGNNSILVSWKPPIKSTASINGYVVEWINIHRKSSPEPHPSWIRLVASNLSIVILEHIEDNVCYHISVFALYQDRAGQVKSVRGYSREEAPSAGPQMYTEPQTNGILVWWQEIPSHQQMGCITKYSIYLQKKDSNVDPVVYDIYNTTSQHSYHIRNLQRGEYYVLWMTALTDAGESPWGNSELVCLESAVDWIIVLTCSFFILSACICSLRPARKLLLLLFSATVPQWYSKTIPDPANATWAKNDKSMKGELSVPSSVLLHNTSSYEEPETTEVEESFIKTDCQVFQDRLIFSNISHSRNHDWQLESSFEKQESEYRPLPSTTDGDSYEQQLPDLYKKMVLEVTEQTQTVCEYIANPVTDGATAYLPSAISPLVTDTTEEDPELEYNPISVFPTTFLTPEFSYGGKLNLDTVRLSCSLFHKVGCQGATAAWPECLHFSQALQYVSQ</sequence>
<feature type="domain" description="Fibronectin type-III" evidence="13">
    <location>
        <begin position="312"/>
        <end position="413"/>
    </location>
</feature>
<feature type="domain" description="Fibronectin type-III" evidence="13">
    <location>
        <begin position="415"/>
        <end position="513"/>
    </location>
</feature>
<feature type="domain" description="Fibronectin type-III" evidence="13">
    <location>
        <begin position="219"/>
        <end position="311"/>
    </location>
</feature>
<dbReference type="PANTHER" id="PTHR48423:SF2">
    <property type="entry name" value="INTERLEUKIN-12 RECEPTOR SUBUNIT BETA-2"/>
    <property type="match status" value="1"/>
</dbReference>
<evidence type="ECO:0000256" key="1">
    <source>
        <dbReference type="ARBA" id="ARBA00004479"/>
    </source>
</evidence>
<evidence type="ECO:0000256" key="9">
    <source>
        <dbReference type="ARBA" id="ARBA00023170"/>
    </source>
</evidence>
<dbReference type="CDD" id="cd00063">
    <property type="entry name" value="FN3"/>
    <property type="match status" value="4"/>
</dbReference>
<dbReference type="PROSITE" id="PS01353">
    <property type="entry name" value="HEMATOPO_REC_L_F2"/>
    <property type="match status" value="1"/>
</dbReference>
<evidence type="ECO:0000256" key="6">
    <source>
        <dbReference type="ARBA" id="ARBA00022989"/>
    </source>
</evidence>
<dbReference type="PANTHER" id="PTHR48423">
    <property type="entry name" value="INTERLEUKIN-27 RECEPTOR SUBUNIT ALPHA"/>
    <property type="match status" value="1"/>
</dbReference>
<dbReference type="Pfam" id="PF00041">
    <property type="entry name" value="fn3"/>
    <property type="match status" value="4"/>
</dbReference>
<dbReference type="SUPFAM" id="SSF49265">
    <property type="entry name" value="Fibronectin type III"/>
    <property type="match status" value="3"/>
</dbReference>
<dbReference type="FunFam" id="2.60.40.10:FF:000789">
    <property type="entry name" value="Interleukin 12 receptor subunit beta 2"/>
    <property type="match status" value="1"/>
</dbReference>
<dbReference type="EMBL" id="AJ621939">
    <property type="protein sequence ID" value="CAF21997.2"/>
    <property type="molecule type" value="mRNA"/>
</dbReference>
<evidence type="ECO:0000256" key="3">
    <source>
        <dbReference type="ARBA" id="ARBA00022692"/>
    </source>
</evidence>
<proteinExistence type="evidence at transcript level"/>
<dbReference type="InterPro" id="IPR003961">
    <property type="entry name" value="FN3_dom"/>
</dbReference>
<keyword evidence="9 14" id="KW-0675">Receptor</keyword>
<keyword evidence="8" id="KW-1015">Disulfide bond</keyword>
<comment type="similarity">
    <text evidence="2">Belongs to the type I cytokine receptor family. Type 2 subfamily.</text>
</comment>
<dbReference type="GO" id="GO:0005886">
    <property type="term" value="C:plasma membrane"/>
    <property type="evidence" value="ECO:0007669"/>
    <property type="project" value="UniProtKB-ARBA"/>
</dbReference>
<evidence type="ECO:0000256" key="5">
    <source>
        <dbReference type="ARBA" id="ARBA00022737"/>
    </source>
</evidence>
<evidence type="ECO:0000256" key="10">
    <source>
        <dbReference type="ARBA" id="ARBA00023180"/>
    </source>
</evidence>
<dbReference type="PROSITE" id="PS50853">
    <property type="entry name" value="FN3"/>
    <property type="match status" value="4"/>
</dbReference>
<dbReference type="OrthoDB" id="10005435at2759"/>